<organism evidence="3 4">
    <name type="scientific">Rapidithrix thailandica</name>
    <dbReference type="NCBI Taxonomy" id="413964"/>
    <lineage>
        <taxon>Bacteria</taxon>
        <taxon>Pseudomonadati</taxon>
        <taxon>Bacteroidota</taxon>
        <taxon>Cytophagia</taxon>
        <taxon>Cytophagales</taxon>
        <taxon>Flammeovirgaceae</taxon>
        <taxon>Rapidithrix</taxon>
    </lineage>
</organism>
<accession>A0AAW9SG26</accession>
<keyword evidence="2" id="KW-0472">Membrane</keyword>
<sequence>MSESYVHEEVILTCTSGFQTSKLNVQDRGVTIAKGKKIATEKDKPTCFACKWTAVLAAAAAAILLTVMAAPFLVGVLAAFLIGMSAQGSVGNILCWLLLRGSQWSNIHPTVKIKGERALIGSSELTCLIGGGDIQMFFSPAMAQKQHRINLIKNTTEVLGAAFMGKGLGMFVHSAKAIGFAKAGIAFVQSTIKWTALGYLMSETSNSVANVINYWGDEEKDIEYTFDDFGKATPFINTYNAKKDIWLDGSVDDDPYTIAKNDYQKPFTEPLDVAAERKYTPSNWVEKIAQHKADQKMASPEMTNKLQQYQQNQRADYIQKNPVHQYKNRKNKKLKRRQWHKENRRNGKARRYAEGKRDAISNRMNSRTQNTIANSIFKNFNYAVIAAFFVSDVISKTLEKRLDNEVYGNDSPENQAKSSTKVFAQNV</sequence>
<evidence type="ECO:0000256" key="1">
    <source>
        <dbReference type="SAM" id="MobiDB-lite"/>
    </source>
</evidence>
<dbReference type="EMBL" id="JBDKWZ010000021">
    <property type="protein sequence ID" value="MEN7551269.1"/>
    <property type="molecule type" value="Genomic_DNA"/>
</dbReference>
<dbReference type="InterPro" id="IPR025460">
    <property type="entry name" value="DUF4280"/>
</dbReference>
<name>A0AAW9SG26_9BACT</name>
<evidence type="ECO:0000313" key="4">
    <source>
        <dbReference type="Proteomes" id="UP001403385"/>
    </source>
</evidence>
<dbReference type="AlphaFoldDB" id="A0AAW9SG26"/>
<evidence type="ECO:0000313" key="3">
    <source>
        <dbReference type="EMBL" id="MEN7551269.1"/>
    </source>
</evidence>
<keyword evidence="2" id="KW-1133">Transmembrane helix</keyword>
<protein>
    <submittedName>
        <fullName evidence="3">PAAR-like protein</fullName>
    </submittedName>
</protein>
<feature type="transmembrane region" description="Helical" evidence="2">
    <location>
        <begin position="52"/>
        <end position="70"/>
    </location>
</feature>
<dbReference type="Pfam" id="PF14107">
    <property type="entry name" value="DUF4280"/>
    <property type="match status" value="1"/>
</dbReference>
<dbReference type="Proteomes" id="UP001403385">
    <property type="component" value="Unassembled WGS sequence"/>
</dbReference>
<keyword evidence="4" id="KW-1185">Reference proteome</keyword>
<feature type="region of interest" description="Disordered" evidence="1">
    <location>
        <begin position="405"/>
        <end position="427"/>
    </location>
</feature>
<keyword evidence="2" id="KW-0812">Transmembrane</keyword>
<feature type="compositionally biased region" description="Basic residues" evidence="1">
    <location>
        <begin position="328"/>
        <end position="339"/>
    </location>
</feature>
<comment type="caution">
    <text evidence="3">The sequence shown here is derived from an EMBL/GenBank/DDBJ whole genome shotgun (WGS) entry which is preliminary data.</text>
</comment>
<proteinExistence type="predicted"/>
<evidence type="ECO:0000256" key="2">
    <source>
        <dbReference type="SAM" id="Phobius"/>
    </source>
</evidence>
<feature type="region of interest" description="Disordered" evidence="1">
    <location>
        <begin position="328"/>
        <end position="358"/>
    </location>
</feature>
<feature type="compositionally biased region" description="Basic and acidic residues" evidence="1">
    <location>
        <begin position="340"/>
        <end position="358"/>
    </location>
</feature>
<feature type="compositionally biased region" description="Polar residues" evidence="1">
    <location>
        <begin position="411"/>
        <end position="427"/>
    </location>
</feature>
<reference evidence="3 4" key="1">
    <citation type="submission" date="2024-04" db="EMBL/GenBank/DDBJ databases">
        <title>Novel genus in family Flammeovirgaceae.</title>
        <authorList>
            <person name="Nguyen T.H."/>
            <person name="Vuong T.Q."/>
            <person name="Le H."/>
            <person name="Kim S.-G."/>
        </authorList>
    </citation>
    <scope>NUCLEOTIDE SEQUENCE [LARGE SCALE GENOMIC DNA]</scope>
    <source>
        <strain evidence="3 4">JCM 23209</strain>
    </source>
</reference>
<dbReference type="RefSeq" id="WP_346824050.1">
    <property type="nucleotide sequence ID" value="NZ_JBDKWZ010000021.1"/>
</dbReference>
<gene>
    <name evidence="3" type="ORF">AAG747_25350</name>
</gene>